<feature type="transmembrane region" description="Helical" evidence="1">
    <location>
        <begin position="6"/>
        <end position="27"/>
    </location>
</feature>
<dbReference type="AlphaFoldDB" id="A0A0E9XGZ4"/>
<feature type="transmembrane region" description="Helical" evidence="1">
    <location>
        <begin position="39"/>
        <end position="61"/>
    </location>
</feature>
<protein>
    <submittedName>
        <fullName evidence="2">Uncharacterized protein</fullName>
    </submittedName>
</protein>
<reference evidence="2" key="2">
    <citation type="journal article" date="2015" name="Fish Shellfish Immunol.">
        <title>Early steps in the European eel (Anguilla anguilla)-Vibrio vulnificus interaction in the gills: Role of the RtxA13 toxin.</title>
        <authorList>
            <person name="Callol A."/>
            <person name="Pajuelo D."/>
            <person name="Ebbesson L."/>
            <person name="Teles M."/>
            <person name="MacKenzie S."/>
            <person name="Amaro C."/>
        </authorList>
    </citation>
    <scope>NUCLEOTIDE SEQUENCE</scope>
</reference>
<accession>A0A0E9XGZ4</accession>
<name>A0A0E9XGZ4_ANGAN</name>
<proteinExistence type="predicted"/>
<evidence type="ECO:0000256" key="1">
    <source>
        <dbReference type="SAM" id="Phobius"/>
    </source>
</evidence>
<sequence length="70" mass="8272">MPSLCFLFEFLYKISVTCVCYCVLYLFKYFSNIHTKSICMLSLFTVQCHCWNLVFTILSQLPYNLNSFST</sequence>
<dbReference type="EMBL" id="GBXM01007624">
    <property type="protein sequence ID" value="JAI00954.1"/>
    <property type="molecule type" value="Transcribed_RNA"/>
</dbReference>
<keyword evidence="1" id="KW-0812">Transmembrane</keyword>
<reference evidence="2" key="1">
    <citation type="submission" date="2014-11" db="EMBL/GenBank/DDBJ databases">
        <authorList>
            <person name="Amaro Gonzalez C."/>
        </authorList>
    </citation>
    <scope>NUCLEOTIDE SEQUENCE</scope>
</reference>
<keyword evidence="1" id="KW-0472">Membrane</keyword>
<evidence type="ECO:0000313" key="2">
    <source>
        <dbReference type="EMBL" id="JAI00954.1"/>
    </source>
</evidence>
<keyword evidence="1" id="KW-1133">Transmembrane helix</keyword>
<organism evidence="2">
    <name type="scientific">Anguilla anguilla</name>
    <name type="common">European freshwater eel</name>
    <name type="synonym">Muraena anguilla</name>
    <dbReference type="NCBI Taxonomy" id="7936"/>
    <lineage>
        <taxon>Eukaryota</taxon>
        <taxon>Metazoa</taxon>
        <taxon>Chordata</taxon>
        <taxon>Craniata</taxon>
        <taxon>Vertebrata</taxon>
        <taxon>Euteleostomi</taxon>
        <taxon>Actinopterygii</taxon>
        <taxon>Neopterygii</taxon>
        <taxon>Teleostei</taxon>
        <taxon>Anguilliformes</taxon>
        <taxon>Anguillidae</taxon>
        <taxon>Anguilla</taxon>
    </lineage>
</organism>